<dbReference type="InterPro" id="IPR022687">
    <property type="entry name" value="HTH_DTXR"/>
</dbReference>
<comment type="similarity">
    <text evidence="2">Belongs to the DtxR/MntR family.</text>
</comment>
<sequence length="216" mass="24951">MYYAEEDYIKLIYELAIENDVELIKTSDLSSKFGYTDQSVNEMIKKLSQKGLVTFIPYKGIKLTETGLEQAIRMTRSHRIWEVFLTEKLGFLWQDVHEEAERLEHATSPRLVEKLFDYLGRPTHCSHGNPIPSIKGPTQNPARLSLLSLNQNESFKLIRVLDHKELLTFLNKNQINLGDTIKVVEKMAFEDLLKIDVNDKEMIISSKVADMLFGEM</sequence>
<dbReference type="HOGENOM" id="CLU_069532_0_2_14"/>
<dbReference type="InterPro" id="IPR036388">
    <property type="entry name" value="WH-like_DNA-bd_sf"/>
</dbReference>
<dbReference type="SUPFAM" id="SSF46785">
    <property type="entry name" value="Winged helix' DNA-binding domain"/>
    <property type="match status" value="1"/>
</dbReference>
<protein>
    <recommendedName>
        <fullName evidence="11">Manganese transport regulator</fullName>
    </recommendedName>
</protein>
<dbReference type="InterPro" id="IPR022689">
    <property type="entry name" value="Iron_dep_repressor"/>
</dbReference>
<keyword evidence="8" id="KW-0010">Activator</keyword>
<dbReference type="RefSeq" id="WP_030005077.1">
    <property type="nucleotide sequence ID" value="NC_022549.1"/>
</dbReference>
<evidence type="ECO:0000256" key="9">
    <source>
        <dbReference type="ARBA" id="ARBA00023163"/>
    </source>
</evidence>
<comment type="subcellular location">
    <subcellularLocation>
        <location evidence="1">Cytoplasm</location>
    </subcellularLocation>
</comment>
<reference evidence="13 14" key="1">
    <citation type="journal article" date="2013" name="J. Mol. Microbiol. Biotechnol.">
        <title>Analysis of the Complete Genomes of Acholeplasma brassicae , A. palmae and A. laidlawii and Their Comparison to the Obligate Parasites from ' Candidatus Phytoplasma'.</title>
        <authorList>
            <person name="Kube M."/>
            <person name="Siewert C."/>
            <person name="Migdoll A.M."/>
            <person name="Duduk B."/>
            <person name="Holz S."/>
            <person name="Rabus R."/>
            <person name="Seemuller E."/>
            <person name="Mitrovic J."/>
            <person name="Muller I."/>
            <person name="Buttner C."/>
            <person name="Reinhardt R."/>
        </authorList>
    </citation>
    <scope>NUCLEOTIDE SEQUENCE [LARGE SCALE GENOMIC DNA]</scope>
    <source>
        <strain evidence="14">0502</strain>
    </source>
</reference>
<keyword evidence="9" id="KW-0804">Transcription</keyword>
<dbReference type="AlphaFoldDB" id="U4KP60"/>
<evidence type="ECO:0000256" key="5">
    <source>
        <dbReference type="ARBA" id="ARBA00022491"/>
    </source>
</evidence>
<keyword evidence="7" id="KW-0238">DNA-binding</keyword>
<evidence type="ECO:0000256" key="1">
    <source>
        <dbReference type="ARBA" id="ARBA00004496"/>
    </source>
</evidence>
<dbReference type="SMART" id="SM00529">
    <property type="entry name" value="HTH_DTXR"/>
    <property type="match status" value="1"/>
</dbReference>
<dbReference type="Proteomes" id="UP000032737">
    <property type="component" value="Chromosome"/>
</dbReference>
<proteinExistence type="inferred from homology"/>
<evidence type="ECO:0000256" key="10">
    <source>
        <dbReference type="ARBA" id="ARBA00023211"/>
    </source>
</evidence>
<keyword evidence="14" id="KW-1185">Reference proteome</keyword>
<dbReference type="STRING" id="61635.BN85311960"/>
<dbReference type="Pfam" id="PF02742">
    <property type="entry name" value="Fe_dep_repr_C"/>
    <property type="match status" value="1"/>
</dbReference>
<accession>U4KP60</accession>
<comment type="subunit">
    <text evidence="3">Homodimer.</text>
</comment>
<evidence type="ECO:0000259" key="12">
    <source>
        <dbReference type="PROSITE" id="PS50944"/>
    </source>
</evidence>
<gene>
    <name evidence="13" type="primary">troR</name>
    <name evidence="13" type="ORF">BN85311960</name>
</gene>
<evidence type="ECO:0000256" key="4">
    <source>
        <dbReference type="ARBA" id="ARBA00022490"/>
    </source>
</evidence>
<evidence type="ECO:0000256" key="8">
    <source>
        <dbReference type="ARBA" id="ARBA00023159"/>
    </source>
</evidence>
<name>U4KP60_9MOLU</name>
<dbReference type="GO" id="GO:0046914">
    <property type="term" value="F:transition metal ion binding"/>
    <property type="evidence" value="ECO:0007669"/>
    <property type="project" value="InterPro"/>
</dbReference>
<feature type="domain" description="HTH dtxR-type" evidence="12">
    <location>
        <begin position="1"/>
        <end position="64"/>
    </location>
</feature>
<evidence type="ECO:0000313" key="13">
    <source>
        <dbReference type="EMBL" id="CCV66217.1"/>
    </source>
</evidence>
<dbReference type="SUPFAM" id="SSF47979">
    <property type="entry name" value="Iron-dependent repressor protein, dimerization domain"/>
    <property type="match status" value="1"/>
</dbReference>
<dbReference type="InterPro" id="IPR038157">
    <property type="entry name" value="FeoA_core_dom"/>
</dbReference>
<evidence type="ECO:0000256" key="6">
    <source>
        <dbReference type="ARBA" id="ARBA00023015"/>
    </source>
</evidence>
<dbReference type="EMBL" id="FO681348">
    <property type="protein sequence ID" value="CCV66217.1"/>
    <property type="molecule type" value="Genomic_DNA"/>
</dbReference>
<dbReference type="Pfam" id="PF04023">
    <property type="entry name" value="FeoA"/>
    <property type="match status" value="1"/>
</dbReference>
<keyword evidence="10" id="KW-0464">Manganese</keyword>
<dbReference type="InterPro" id="IPR007167">
    <property type="entry name" value="Fe-transptr_FeoA-like"/>
</dbReference>
<dbReference type="PANTHER" id="PTHR33238:SF11">
    <property type="entry name" value="TRANSCRIPTIONAL REGULATOR MNTR"/>
    <property type="match status" value="1"/>
</dbReference>
<dbReference type="OrthoDB" id="9791355at2"/>
<dbReference type="Pfam" id="PF01325">
    <property type="entry name" value="Fe_dep_repress"/>
    <property type="match status" value="1"/>
</dbReference>
<dbReference type="InterPro" id="IPR001367">
    <property type="entry name" value="Fe_dep_repressor"/>
</dbReference>
<dbReference type="PANTHER" id="PTHR33238">
    <property type="entry name" value="IRON (METAL) DEPENDENT REPRESSOR, DTXR FAMILY"/>
    <property type="match status" value="1"/>
</dbReference>
<keyword evidence="5" id="KW-0678">Repressor</keyword>
<dbReference type="InterPro" id="IPR050536">
    <property type="entry name" value="DtxR_MntR_Metal-Reg"/>
</dbReference>
<organism evidence="13 14">
    <name type="scientific">Acholeplasma brassicae</name>
    <dbReference type="NCBI Taxonomy" id="61635"/>
    <lineage>
        <taxon>Bacteria</taxon>
        <taxon>Bacillati</taxon>
        <taxon>Mycoplasmatota</taxon>
        <taxon>Mollicutes</taxon>
        <taxon>Acholeplasmatales</taxon>
        <taxon>Acholeplasmataceae</taxon>
        <taxon>Acholeplasma</taxon>
    </lineage>
</organism>
<keyword evidence="6" id="KW-0805">Transcription regulation</keyword>
<evidence type="ECO:0000256" key="3">
    <source>
        <dbReference type="ARBA" id="ARBA00011738"/>
    </source>
</evidence>
<dbReference type="InterPro" id="IPR036390">
    <property type="entry name" value="WH_DNA-bd_sf"/>
</dbReference>
<dbReference type="Gene3D" id="2.30.30.90">
    <property type="match status" value="1"/>
</dbReference>
<dbReference type="InterPro" id="IPR036421">
    <property type="entry name" value="Fe_dep_repressor_sf"/>
</dbReference>
<evidence type="ECO:0000256" key="11">
    <source>
        <dbReference type="ARBA" id="ARBA00032593"/>
    </source>
</evidence>
<evidence type="ECO:0000256" key="2">
    <source>
        <dbReference type="ARBA" id="ARBA00007871"/>
    </source>
</evidence>
<evidence type="ECO:0000313" key="14">
    <source>
        <dbReference type="Proteomes" id="UP000032737"/>
    </source>
</evidence>
<evidence type="ECO:0000256" key="7">
    <source>
        <dbReference type="ARBA" id="ARBA00023125"/>
    </source>
</evidence>
<dbReference type="GO" id="GO:0003700">
    <property type="term" value="F:DNA-binding transcription factor activity"/>
    <property type="evidence" value="ECO:0007669"/>
    <property type="project" value="InterPro"/>
</dbReference>
<dbReference type="GO" id="GO:0005737">
    <property type="term" value="C:cytoplasm"/>
    <property type="evidence" value="ECO:0007669"/>
    <property type="project" value="UniProtKB-SubCell"/>
</dbReference>
<dbReference type="PROSITE" id="PS50944">
    <property type="entry name" value="HTH_DTXR"/>
    <property type="match status" value="1"/>
</dbReference>
<dbReference type="GO" id="GO:0046983">
    <property type="term" value="F:protein dimerization activity"/>
    <property type="evidence" value="ECO:0007669"/>
    <property type="project" value="InterPro"/>
</dbReference>
<keyword evidence="4" id="KW-0963">Cytoplasm</keyword>
<dbReference type="KEGG" id="abra:BN85311960"/>
<dbReference type="Gene3D" id="1.10.10.10">
    <property type="entry name" value="Winged helix-like DNA-binding domain superfamily/Winged helix DNA-binding domain"/>
    <property type="match status" value="1"/>
</dbReference>
<dbReference type="GO" id="GO:0003677">
    <property type="term" value="F:DNA binding"/>
    <property type="evidence" value="ECO:0007669"/>
    <property type="project" value="UniProtKB-KW"/>
</dbReference>
<dbReference type="Gene3D" id="1.10.60.10">
    <property type="entry name" value="Iron dependent repressor, metal binding and dimerisation domain"/>
    <property type="match status" value="1"/>
</dbReference>